<sequence>MCNLKTLKINWGLYDAVHLPDGLDYLPDELRYLHWDCYPLEELPSCFNPVNLVELDLAHSSIKQLWDGRKCLPKLKWLNLSFCKHLIRIPDLSDIPSAEHINLIDCISLLEIHSSTQCSGRYLDILFLYGCSKLEKLPPLSGLSSLTELNLYDCNLREIPEDIGYLSLLEELDLGGNGFESLPKSIKELSELRSLRLNNCGMLRSLTELPSGLSYLEAKNCKQLIQFELYADGRGSLNLNFVKCLKLDQKAVSNVFRESLLKMQLMTIEEEEGCSVEAPDERDEEGVPVEEVKVSICLPGSEIPEWFRYKNVGSSINIPALGLRHDCGSNRYIMGFAVCTVLGFEENHDDYHGDLRVGYDFHIETSDGDKEGFFHNPITLLYHEGFFHNRIALLYPESISFERRESIGSDHMFFRYNFSIKCYEFFQKLDTSMGDYVGISFEFHLETPVKGIEVKHCGIHPIYIHSS</sequence>
<feature type="domain" description="Disease resistance R13L4/SHOC-2-like LRR" evidence="4">
    <location>
        <begin position="121"/>
        <end position="211"/>
    </location>
</feature>
<evidence type="ECO:0000313" key="5">
    <source>
        <dbReference type="EMBL" id="TXG54809.1"/>
    </source>
</evidence>
<dbReference type="GO" id="GO:0006952">
    <property type="term" value="P:defense response"/>
    <property type="evidence" value="ECO:0007669"/>
    <property type="project" value="InterPro"/>
</dbReference>
<evidence type="ECO:0000259" key="3">
    <source>
        <dbReference type="Pfam" id="PF20160"/>
    </source>
</evidence>
<dbReference type="OrthoDB" id="1733683at2759"/>
<evidence type="ECO:0000259" key="4">
    <source>
        <dbReference type="Pfam" id="PF23598"/>
    </source>
</evidence>
<dbReference type="InterPro" id="IPR045344">
    <property type="entry name" value="C-JID"/>
</dbReference>
<dbReference type="InterPro" id="IPR003591">
    <property type="entry name" value="Leu-rich_rpt_typical-subtyp"/>
</dbReference>
<dbReference type="AlphaFoldDB" id="A0A5C7HD80"/>
<protein>
    <submittedName>
        <fullName evidence="5">Uncharacterized protein</fullName>
    </submittedName>
</protein>
<dbReference type="Pfam" id="PF23598">
    <property type="entry name" value="LRR_14"/>
    <property type="match status" value="1"/>
</dbReference>
<dbReference type="InterPro" id="IPR055414">
    <property type="entry name" value="LRR_R13L4/SHOC2-like"/>
</dbReference>
<dbReference type="Gene3D" id="3.80.10.10">
    <property type="entry name" value="Ribonuclease Inhibitor"/>
    <property type="match status" value="2"/>
</dbReference>
<proteinExistence type="predicted"/>
<dbReference type="Pfam" id="PF20160">
    <property type="entry name" value="C-JID"/>
    <property type="match status" value="1"/>
</dbReference>
<accession>A0A5C7HD80</accession>
<evidence type="ECO:0000256" key="2">
    <source>
        <dbReference type="ARBA" id="ARBA00022737"/>
    </source>
</evidence>
<name>A0A5C7HD80_9ROSI</name>
<dbReference type="PANTHER" id="PTHR11017">
    <property type="entry name" value="LEUCINE-RICH REPEAT-CONTAINING PROTEIN"/>
    <property type="match status" value="1"/>
</dbReference>
<evidence type="ECO:0000256" key="1">
    <source>
        <dbReference type="ARBA" id="ARBA00022614"/>
    </source>
</evidence>
<dbReference type="EMBL" id="VAHF01000009">
    <property type="protein sequence ID" value="TXG54809.1"/>
    <property type="molecule type" value="Genomic_DNA"/>
</dbReference>
<dbReference type="InterPro" id="IPR032675">
    <property type="entry name" value="LRR_dom_sf"/>
</dbReference>
<gene>
    <name evidence="5" type="ORF">EZV62_020065</name>
</gene>
<keyword evidence="1" id="KW-0433">Leucine-rich repeat</keyword>
<dbReference type="SMART" id="SM00369">
    <property type="entry name" value="LRR_TYP"/>
    <property type="match status" value="3"/>
</dbReference>
<evidence type="ECO:0000313" key="6">
    <source>
        <dbReference type="Proteomes" id="UP000323000"/>
    </source>
</evidence>
<dbReference type="Proteomes" id="UP000323000">
    <property type="component" value="Chromosome 9"/>
</dbReference>
<keyword evidence="6" id="KW-1185">Reference proteome</keyword>
<reference evidence="6" key="1">
    <citation type="journal article" date="2019" name="Gigascience">
        <title>De novo genome assembly of the endangered Acer yangbiense, a plant species with extremely small populations endemic to Yunnan Province, China.</title>
        <authorList>
            <person name="Yang J."/>
            <person name="Wariss H.M."/>
            <person name="Tao L."/>
            <person name="Zhang R."/>
            <person name="Yun Q."/>
            <person name="Hollingsworth P."/>
            <person name="Dao Z."/>
            <person name="Luo G."/>
            <person name="Guo H."/>
            <person name="Ma Y."/>
            <person name="Sun W."/>
        </authorList>
    </citation>
    <scope>NUCLEOTIDE SEQUENCE [LARGE SCALE GENOMIC DNA]</scope>
    <source>
        <strain evidence="6">cv. Malutang</strain>
    </source>
</reference>
<keyword evidence="2" id="KW-0677">Repeat</keyword>
<comment type="caution">
    <text evidence="5">The sequence shown here is derived from an EMBL/GenBank/DDBJ whole genome shotgun (WGS) entry which is preliminary data.</text>
</comment>
<feature type="domain" description="C-JID" evidence="3">
    <location>
        <begin position="298"/>
        <end position="465"/>
    </location>
</feature>
<organism evidence="5 6">
    <name type="scientific">Acer yangbiense</name>
    <dbReference type="NCBI Taxonomy" id="1000413"/>
    <lineage>
        <taxon>Eukaryota</taxon>
        <taxon>Viridiplantae</taxon>
        <taxon>Streptophyta</taxon>
        <taxon>Embryophyta</taxon>
        <taxon>Tracheophyta</taxon>
        <taxon>Spermatophyta</taxon>
        <taxon>Magnoliopsida</taxon>
        <taxon>eudicotyledons</taxon>
        <taxon>Gunneridae</taxon>
        <taxon>Pentapetalae</taxon>
        <taxon>rosids</taxon>
        <taxon>malvids</taxon>
        <taxon>Sapindales</taxon>
        <taxon>Sapindaceae</taxon>
        <taxon>Hippocastanoideae</taxon>
        <taxon>Acereae</taxon>
        <taxon>Acer</taxon>
    </lineage>
</organism>
<dbReference type="InterPro" id="IPR044974">
    <property type="entry name" value="Disease_R_plants"/>
</dbReference>
<dbReference type="SUPFAM" id="SSF52058">
    <property type="entry name" value="L domain-like"/>
    <property type="match status" value="1"/>
</dbReference>
<dbReference type="PANTHER" id="PTHR11017:SF574">
    <property type="entry name" value="ADP-RIBOSYL CYCLASE_CYCLIC ADP-RIBOSE HYDROLASE"/>
    <property type="match status" value="1"/>
</dbReference>